<evidence type="ECO:0000313" key="1">
    <source>
        <dbReference type="EMBL" id="KAJ7341463.1"/>
    </source>
</evidence>
<keyword evidence="2" id="KW-1185">Reference proteome</keyword>
<evidence type="ECO:0000313" key="2">
    <source>
        <dbReference type="Proteomes" id="UP001142489"/>
    </source>
</evidence>
<protein>
    <submittedName>
        <fullName evidence="1">Uncharacterized protein</fullName>
    </submittedName>
</protein>
<dbReference type="Proteomes" id="UP001142489">
    <property type="component" value="Unassembled WGS sequence"/>
</dbReference>
<accession>A0A9Q0Y3U7</accession>
<dbReference type="EMBL" id="JAPFRF010000002">
    <property type="protein sequence ID" value="KAJ7341463.1"/>
    <property type="molecule type" value="Genomic_DNA"/>
</dbReference>
<dbReference type="AlphaFoldDB" id="A0A9Q0Y3U7"/>
<name>A0A9Q0Y3U7_9SAUR</name>
<proteinExistence type="predicted"/>
<sequence>MKRNQPLNREQWTWTDRQVLGVAPNFRVPDMHKYCPLPTAYLSQLETYKFRRAFTLARYEAFPSVVLEGRFRSASREERLRPCGSDKRESIEHMMPRCSRHNKIRAKLITPLLKDMAGQLVSDYFQLTN</sequence>
<organism evidence="1 2">
    <name type="scientific">Phrynocephalus forsythii</name>
    <dbReference type="NCBI Taxonomy" id="171643"/>
    <lineage>
        <taxon>Eukaryota</taxon>
        <taxon>Metazoa</taxon>
        <taxon>Chordata</taxon>
        <taxon>Craniata</taxon>
        <taxon>Vertebrata</taxon>
        <taxon>Euteleostomi</taxon>
        <taxon>Lepidosauria</taxon>
        <taxon>Squamata</taxon>
        <taxon>Bifurcata</taxon>
        <taxon>Unidentata</taxon>
        <taxon>Episquamata</taxon>
        <taxon>Toxicofera</taxon>
        <taxon>Iguania</taxon>
        <taxon>Acrodonta</taxon>
        <taxon>Agamidae</taxon>
        <taxon>Agaminae</taxon>
        <taxon>Phrynocephalus</taxon>
    </lineage>
</organism>
<reference evidence="1" key="1">
    <citation type="journal article" date="2023" name="DNA Res.">
        <title>Chromosome-level genome assembly of Phrynocephalus forsythii using third-generation DNA sequencing and Hi-C analysis.</title>
        <authorList>
            <person name="Qi Y."/>
            <person name="Zhao W."/>
            <person name="Zhao Y."/>
            <person name="Niu C."/>
            <person name="Cao S."/>
            <person name="Zhang Y."/>
        </authorList>
    </citation>
    <scope>NUCLEOTIDE SEQUENCE</scope>
    <source>
        <tissue evidence="1">Muscle</tissue>
    </source>
</reference>
<comment type="caution">
    <text evidence="1">The sequence shown here is derived from an EMBL/GenBank/DDBJ whole genome shotgun (WGS) entry which is preliminary data.</text>
</comment>
<gene>
    <name evidence="1" type="ORF">JRQ81_005583</name>
</gene>
<dbReference type="OrthoDB" id="6150661at2759"/>